<evidence type="ECO:0000313" key="2">
    <source>
        <dbReference type="Proteomes" id="UP000018545"/>
    </source>
</evidence>
<name>V5TU63_9ENTR</name>
<proteinExistence type="predicted"/>
<organism evidence="1 2">
    <name type="scientific">Cronobacter malonaticus</name>
    <dbReference type="NCBI Taxonomy" id="413503"/>
    <lineage>
        <taxon>Bacteria</taxon>
        <taxon>Pseudomonadati</taxon>
        <taxon>Pseudomonadota</taxon>
        <taxon>Gammaproteobacteria</taxon>
        <taxon>Enterobacterales</taxon>
        <taxon>Enterobacteriaceae</taxon>
        <taxon>Cronobacter</taxon>
    </lineage>
</organism>
<dbReference type="EMBL" id="CP006731">
    <property type="protein sequence ID" value="AHB68801.1"/>
    <property type="molecule type" value="Genomic_DNA"/>
</dbReference>
<dbReference type="Proteomes" id="UP000018545">
    <property type="component" value="Chromosome"/>
</dbReference>
<sequence>MLMSTLINAVGQALASPQFQKSALKIVADEFLGLLRQGLNDRETFINTSAEIAAQAVLDRSQGLISEEDMAALLNKQKTIAQIHANSSEIALRTRIQSITMRLLDLAASAIACGLK</sequence>
<dbReference type="PATRIC" id="fig|1401659.3.peg.433"/>
<reference evidence="1 2" key="1">
    <citation type="journal article" date="2014" name="Genome Announc.">
        <title>Complete Genome Sequence of Cronobacter sakazakii Strain CMCC 45402.</title>
        <authorList>
            <person name="Zhao Z."/>
            <person name="Wang L."/>
            <person name="Wang B."/>
            <person name="Liang H."/>
            <person name="Ye Q."/>
            <person name="Zeng M."/>
        </authorList>
    </citation>
    <scope>NUCLEOTIDE SEQUENCE [LARGE SCALE GENOMIC DNA]</scope>
    <source>
        <strain evidence="2">45402</strain>
    </source>
</reference>
<dbReference type="KEGG" id="csi:P262_00610"/>
<protein>
    <submittedName>
        <fullName evidence="1">Uncharacterized protein</fullName>
    </submittedName>
</protein>
<gene>
    <name evidence="1" type="ORF">P262_00610</name>
</gene>
<dbReference type="HOGENOM" id="CLU_170171_0_0_6"/>
<evidence type="ECO:0000313" key="1">
    <source>
        <dbReference type="EMBL" id="AHB68801.1"/>
    </source>
</evidence>
<dbReference type="AlphaFoldDB" id="V5TU63"/>
<accession>V5TU63</accession>